<accession>A0ACB6ZLC4</accession>
<evidence type="ECO:0000313" key="1">
    <source>
        <dbReference type="EMBL" id="KAF9649951.1"/>
    </source>
</evidence>
<evidence type="ECO:0000313" key="2">
    <source>
        <dbReference type="Proteomes" id="UP000886501"/>
    </source>
</evidence>
<comment type="caution">
    <text evidence="1">The sequence shown here is derived from an EMBL/GenBank/DDBJ whole genome shotgun (WGS) entry which is preliminary data.</text>
</comment>
<name>A0ACB6ZLC4_THEGA</name>
<sequence>MSIDLSLNRIRLLLSHLPTYKRPTCHIAGTNGKGSVSALLSSILQASSPPLSVGRFNSPHLLSIKDSIIVNSKPVATDVYDQVRGEVEELNQELGAQASKFEVLTSTAMVIFEKLKLDIVVMEVGMGGRLDATNAIPDDAVVVSALTSVDLDHQGFLGNTAAEIAREKVGIARRGKPFVLGRQRFPEVEEVVRDAILGNDIQGHLVRAAEPVEHPPKDPRGPTPVSMSLPCFPEPLRGKLPLLGSHQLSNLGIASTIVSELLTHPSCSHLKLSGRITPATFADGLAKTNWPGRLSFHLLPNRRSILVDGAHNRGSAQTLADFIAILLSSHPITGDSFNLTYVLGLSHSPPKKPLDTLAPLFSPSLLSRSYPDVKVNVAALEFGPPEDMPWVKAESPSTIYDAVKAHCPRARLWTPDDGKGGLSDALDWATDLSGGDGLVVLAGSLYLVADFYRFINLDCNGY</sequence>
<reference evidence="1" key="2">
    <citation type="journal article" date="2020" name="Nat. Commun.">
        <title>Large-scale genome sequencing of mycorrhizal fungi provides insights into the early evolution of symbiotic traits.</title>
        <authorList>
            <person name="Miyauchi S."/>
            <person name="Kiss E."/>
            <person name="Kuo A."/>
            <person name="Drula E."/>
            <person name="Kohler A."/>
            <person name="Sanchez-Garcia M."/>
            <person name="Morin E."/>
            <person name="Andreopoulos B."/>
            <person name="Barry K.W."/>
            <person name="Bonito G."/>
            <person name="Buee M."/>
            <person name="Carver A."/>
            <person name="Chen C."/>
            <person name="Cichocki N."/>
            <person name="Clum A."/>
            <person name="Culley D."/>
            <person name="Crous P.W."/>
            <person name="Fauchery L."/>
            <person name="Girlanda M."/>
            <person name="Hayes R.D."/>
            <person name="Keri Z."/>
            <person name="LaButti K."/>
            <person name="Lipzen A."/>
            <person name="Lombard V."/>
            <person name="Magnuson J."/>
            <person name="Maillard F."/>
            <person name="Murat C."/>
            <person name="Nolan M."/>
            <person name="Ohm R.A."/>
            <person name="Pangilinan J."/>
            <person name="Pereira M.F."/>
            <person name="Perotto S."/>
            <person name="Peter M."/>
            <person name="Pfister S."/>
            <person name="Riley R."/>
            <person name="Sitrit Y."/>
            <person name="Stielow J.B."/>
            <person name="Szollosi G."/>
            <person name="Zifcakova L."/>
            <person name="Stursova M."/>
            <person name="Spatafora J.W."/>
            <person name="Tedersoo L."/>
            <person name="Vaario L.M."/>
            <person name="Yamada A."/>
            <person name="Yan M."/>
            <person name="Wang P."/>
            <person name="Xu J."/>
            <person name="Bruns T."/>
            <person name="Baldrian P."/>
            <person name="Vilgalys R."/>
            <person name="Dunand C."/>
            <person name="Henrissat B."/>
            <person name="Grigoriev I.V."/>
            <person name="Hibbett D."/>
            <person name="Nagy L.G."/>
            <person name="Martin F.M."/>
        </authorList>
    </citation>
    <scope>NUCLEOTIDE SEQUENCE</scope>
    <source>
        <strain evidence="1">P2</strain>
    </source>
</reference>
<keyword evidence="2" id="KW-1185">Reference proteome</keyword>
<protein>
    <submittedName>
        <fullName evidence="1">FolC bifunctional protein</fullName>
    </submittedName>
</protein>
<dbReference type="EMBL" id="MU117991">
    <property type="protein sequence ID" value="KAF9649951.1"/>
    <property type="molecule type" value="Genomic_DNA"/>
</dbReference>
<proteinExistence type="predicted"/>
<reference evidence="1" key="1">
    <citation type="submission" date="2019-10" db="EMBL/GenBank/DDBJ databases">
        <authorList>
            <consortium name="DOE Joint Genome Institute"/>
            <person name="Kuo A."/>
            <person name="Miyauchi S."/>
            <person name="Kiss E."/>
            <person name="Drula E."/>
            <person name="Kohler A."/>
            <person name="Sanchez-Garcia M."/>
            <person name="Andreopoulos B."/>
            <person name="Barry K.W."/>
            <person name="Bonito G."/>
            <person name="Buee M."/>
            <person name="Carver A."/>
            <person name="Chen C."/>
            <person name="Cichocki N."/>
            <person name="Clum A."/>
            <person name="Culley D."/>
            <person name="Crous P.W."/>
            <person name="Fauchery L."/>
            <person name="Girlanda M."/>
            <person name="Hayes R."/>
            <person name="Keri Z."/>
            <person name="Labutti K."/>
            <person name="Lipzen A."/>
            <person name="Lombard V."/>
            <person name="Magnuson J."/>
            <person name="Maillard F."/>
            <person name="Morin E."/>
            <person name="Murat C."/>
            <person name="Nolan M."/>
            <person name="Ohm R."/>
            <person name="Pangilinan J."/>
            <person name="Pereira M."/>
            <person name="Perotto S."/>
            <person name="Peter M."/>
            <person name="Riley R."/>
            <person name="Sitrit Y."/>
            <person name="Stielow B."/>
            <person name="Szollosi G."/>
            <person name="Zifcakova L."/>
            <person name="Stursova M."/>
            <person name="Spatafora J.W."/>
            <person name="Tedersoo L."/>
            <person name="Vaario L.-M."/>
            <person name="Yamada A."/>
            <person name="Yan M."/>
            <person name="Wang P."/>
            <person name="Xu J."/>
            <person name="Bruns T."/>
            <person name="Baldrian P."/>
            <person name="Vilgalys R."/>
            <person name="Henrissat B."/>
            <person name="Grigoriev I.V."/>
            <person name="Hibbett D."/>
            <person name="Nagy L.G."/>
            <person name="Martin F.M."/>
        </authorList>
    </citation>
    <scope>NUCLEOTIDE SEQUENCE</scope>
    <source>
        <strain evidence="1">P2</strain>
    </source>
</reference>
<gene>
    <name evidence="1" type="ORF">BDM02DRAFT_1705238</name>
</gene>
<organism evidence="1 2">
    <name type="scientific">Thelephora ganbajun</name>
    <name type="common">Ganba fungus</name>
    <dbReference type="NCBI Taxonomy" id="370292"/>
    <lineage>
        <taxon>Eukaryota</taxon>
        <taxon>Fungi</taxon>
        <taxon>Dikarya</taxon>
        <taxon>Basidiomycota</taxon>
        <taxon>Agaricomycotina</taxon>
        <taxon>Agaricomycetes</taxon>
        <taxon>Thelephorales</taxon>
        <taxon>Thelephoraceae</taxon>
        <taxon>Thelephora</taxon>
    </lineage>
</organism>
<dbReference type="Proteomes" id="UP000886501">
    <property type="component" value="Unassembled WGS sequence"/>
</dbReference>